<dbReference type="Proteomes" id="UP000799753">
    <property type="component" value="Unassembled WGS sequence"/>
</dbReference>
<keyword evidence="2" id="KW-1185">Reference proteome</keyword>
<sequence>MLASVSVSSEEYIRKVDDYFELKVEGLYPSNNEGSIFPVHDKMILKTSNAAGSGHEIIEWKEKQSNGVRTPQNTEPVVIYNDQGATWYRTVVDATLPWLPCSLGMNASTLQTIDRCGSLKLRAEYAPAMLRDHQSSRFENFLITFKPGEQLGFYERP</sequence>
<gene>
    <name evidence="1" type="ORF">P280DRAFT_228350</name>
</gene>
<dbReference type="AlphaFoldDB" id="A0A6A6S934"/>
<reference evidence="1" key="1">
    <citation type="journal article" date="2020" name="Stud. Mycol.">
        <title>101 Dothideomycetes genomes: a test case for predicting lifestyles and emergence of pathogens.</title>
        <authorList>
            <person name="Haridas S."/>
            <person name="Albert R."/>
            <person name="Binder M."/>
            <person name="Bloem J."/>
            <person name="Labutti K."/>
            <person name="Salamov A."/>
            <person name="Andreopoulos B."/>
            <person name="Baker S."/>
            <person name="Barry K."/>
            <person name="Bills G."/>
            <person name="Bluhm B."/>
            <person name="Cannon C."/>
            <person name="Castanera R."/>
            <person name="Culley D."/>
            <person name="Daum C."/>
            <person name="Ezra D."/>
            <person name="Gonzalez J."/>
            <person name="Henrissat B."/>
            <person name="Kuo A."/>
            <person name="Liang C."/>
            <person name="Lipzen A."/>
            <person name="Lutzoni F."/>
            <person name="Magnuson J."/>
            <person name="Mondo S."/>
            <person name="Nolan M."/>
            <person name="Ohm R."/>
            <person name="Pangilinan J."/>
            <person name="Park H.-J."/>
            <person name="Ramirez L."/>
            <person name="Alfaro M."/>
            <person name="Sun H."/>
            <person name="Tritt A."/>
            <person name="Yoshinaga Y."/>
            <person name="Zwiers L.-H."/>
            <person name="Turgeon B."/>
            <person name="Goodwin S."/>
            <person name="Spatafora J."/>
            <person name="Crous P."/>
            <person name="Grigoriev I."/>
        </authorList>
    </citation>
    <scope>NUCLEOTIDE SEQUENCE</scope>
    <source>
        <strain evidence="1">CBS 473.64</strain>
    </source>
</reference>
<dbReference type="EMBL" id="MU006779">
    <property type="protein sequence ID" value="KAF2644259.1"/>
    <property type="molecule type" value="Genomic_DNA"/>
</dbReference>
<evidence type="ECO:0000313" key="1">
    <source>
        <dbReference type="EMBL" id="KAF2644259.1"/>
    </source>
</evidence>
<proteinExistence type="predicted"/>
<protein>
    <submittedName>
        <fullName evidence="1">Uncharacterized protein</fullName>
    </submittedName>
</protein>
<name>A0A6A6S934_9PLEO</name>
<accession>A0A6A6S934</accession>
<organism evidence="1 2">
    <name type="scientific">Massarina eburnea CBS 473.64</name>
    <dbReference type="NCBI Taxonomy" id="1395130"/>
    <lineage>
        <taxon>Eukaryota</taxon>
        <taxon>Fungi</taxon>
        <taxon>Dikarya</taxon>
        <taxon>Ascomycota</taxon>
        <taxon>Pezizomycotina</taxon>
        <taxon>Dothideomycetes</taxon>
        <taxon>Pleosporomycetidae</taxon>
        <taxon>Pleosporales</taxon>
        <taxon>Massarineae</taxon>
        <taxon>Massarinaceae</taxon>
        <taxon>Massarina</taxon>
    </lineage>
</organism>
<dbReference type="OrthoDB" id="3797833at2759"/>
<evidence type="ECO:0000313" key="2">
    <source>
        <dbReference type="Proteomes" id="UP000799753"/>
    </source>
</evidence>